<sequence>MNEVIGEEPNLPRRSLRLALSELNESSGSPSTPKKNVNVEEVLVMQRGPRKKPITWSPLDYERLNVATPLFRFETT</sequence>
<keyword evidence="2" id="KW-1185">Reference proteome</keyword>
<protein>
    <submittedName>
        <fullName evidence="1">Uncharacterized protein</fullName>
    </submittedName>
</protein>
<dbReference type="EMBL" id="JBDJPC010000004">
    <property type="protein sequence ID" value="KAL1505794.1"/>
    <property type="molecule type" value="Genomic_DNA"/>
</dbReference>
<accession>A0ABD1EXP1</accession>
<name>A0ABD1EXP1_HYPHA</name>
<reference evidence="1 2" key="1">
    <citation type="submission" date="2024-05" db="EMBL/GenBank/DDBJ databases">
        <title>Genetic variation in Jamaican populations of the coffee berry borer (Hypothenemus hampei).</title>
        <authorList>
            <person name="Errbii M."/>
            <person name="Myrie A."/>
        </authorList>
    </citation>
    <scope>NUCLEOTIDE SEQUENCE [LARGE SCALE GENOMIC DNA]</scope>
    <source>
        <strain evidence="1">JA-Hopewell-2020-01-JO</strain>
        <tissue evidence="1">Whole body</tissue>
    </source>
</reference>
<dbReference type="AlphaFoldDB" id="A0ABD1EXP1"/>
<evidence type="ECO:0000313" key="1">
    <source>
        <dbReference type="EMBL" id="KAL1505794.1"/>
    </source>
</evidence>
<dbReference type="Proteomes" id="UP001566132">
    <property type="component" value="Unassembled WGS sequence"/>
</dbReference>
<organism evidence="1 2">
    <name type="scientific">Hypothenemus hampei</name>
    <name type="common">Coffee berry borer</name>
    <dbReference type="NCBI Taxonomy" id="57062"/>
    <lineage>
        <taxon>Eukaryota</taxon>
        <taxon>Metazoa</taxon>
        <taxon>Ecdysozoa</taxon>
        <taxon>Arthropoda</taxon>
        <taxon>Hexapoda</taxon>
        <taxon>Insecta</taxon>
        <taxon>Pterygota</taxon>
        <taxon>Neoptera</taxon>
        <taxon>Endopterygota</taxon>
        <taxon>Coleoptera</taxon>
        <taxon>Polyphaga</taxon>
        <taxon>Cucujiformia</taxon>
        <taxon>Curculionidae</taxon>
        <taxon>Scolytinae</taxon>
        <taxon>Hypothenemus</taxon>
    </lineage>
</organism>
<evidence type="ECO:0000313" key="2">
    <source>
        <dbReference type="Proteomes" id="UP001566132"/>
    </source>
</evidence>
<comment type="caution">
    <text evidence="1">The sequence shown here is derived from an EMBL/GenBank/DDBJ whole genome shotgun (WGS) entry which is preliminary data.</text>
</comment>
<proteinExistence type="predicted"/>
<gene>
    <name evidence="1" type="ORF">ABEB36_005273</name>
</gene>